<evidence type="ECO:0000313" key="1">
    <source>
        <dbReference type="EMBL" id="NUW36264.1"/>
    </source>
</evidence>
<dbReference type="Proteomes" id="UP000586042">
    <property type="component" value="Unassembled WGS sequence"/>
</dbReference>
<proteinExistence type="predicted"/>
<keyword evidence="2" id="KW-1185">Reference proteome</keyword>
<accession>A0A7Y6IG97</accession>
<comment type="caution">
    <text evidence="1">The sequence shown here is derived from an EMBL/GenBank/DDBJ whole genome shotgun (WGS) entry which is preliminary data.</text>
</comment>
<name>A0A7Y6IG97_9ACTN</name>
<protein>
    <submittedName>
        <fullName evidence="1">Uncharacterized protein</fullName>
    </submittedName>
</protein>
<dbReference type="RefSeq" id="WP_175593700.1">
    <property type="nucleotide sequence ID" value="NZ_JABWGN010000014.1"/>
</dbReference>
<organism evidence="1 2">
    <name type="scientific">Nonomuraea montanisoli</name>
    <dbReference type="NCBI Taxonomy" id="2741721"/>
    <lineage>
        <taxon>Bacteria</taxon>
        <taxon>Bacillati</taxon>
        <taxon>Actinomycetota</taxon>
        <taxon>Actinomycetes</taxon>
        <taxon>Streptosporangiales</taxon>
        <taxon>Streptosporangiaceae</taxon>
        <taxon>Nonomuraea</taxon>
    </lineage>
</organism>
<dbReference type="AlphaFoldDB" id="A0A7Y6IG97"/>
<evidence type="ECO:0000313" key="2">
    <source>
        <dbReference type="Proteomes" id="UP000586042"/>
    </source>
</evidence>
<dbReference type="EMBL" id="JABWGN010000014">
    <property type="protein sequence ID" value="NUW36264.1"/>
    <property type="molecule type" value="Genomic_DNA"/>
</dbReference>
<reference evidence="1 2" key="1">
    <citation type="submission" date="2020-06" db="EMBL/GenBank/DDBJ databases">
        <title>Nonomuraea sp. SMC257, a novel actinomycete isolated from soil.</title>
        <authorList>
            <person name="Chanama M."/>
        </authorList>
    </citation>
    <scope>NUCLEOTIDE SEQUENCE [LARGE SCALE GENOMIC DNA]</scope>
    <source>
        <strain evidence="1 2">SMC257</strain>
    </source>
</reference>
<gene>
    <name evidence="1" type="ORF">HTZ77_33370</name>
</gene>
<sequence length="46" mass="5157">MKLNFPTPTQLRGELTSLIQLTSRDTCWSVKLKDDDDLEPADVHGA</sequence>